<keyword evidence="4" id="KW-1185">Reference proteome</keyword>
<dbReference type="Gene3D" id="3.40.50.410">
    <property type="entry name" value="von Willebrand factor, type A domain"/>
    <property type="match status" value="1"/>
</dbReference>
<dbReference type="InterPro" id="IPR051928">
    <property type="entry name" value="NorD/CobT"/>
</dbReference>
<dbReference type="Pfam" id="PF00092">
    <property type="entry name" value="VWA"/>
    <property type="match status" value="1"/>
</dbReference>
<evidence type="ECO:0000256" key="1">
    <source>
        <dbReference type="SAM" id="MobiDB-lite"/>
    </source>
</evidence>
<dbReference type="PANTHER" id="PTHR41248">
    <property type="entry name" value="NORD PROTEIN"/>
    <property type="match status" value="1"/>
</dbReference>
<feature type="compositionally biased region" description="Basic and acidic residues" evidence="1">
    <location>
        <begin position="417"/>
        <end position="439"/>
    </location>
</feature>
<organism evidence="3 4">
    <name type="scientific">Mesorhizobium plurifarium</name>
    <dbReference type="NCBI Taxonomy" id="69974"/>
    <lineage>
        <taxon>Bacteria</taxon>
        <taxon>Pseudomonadati</taxon>
        <taxon>Pseudomonadota</taxon>
        <taxon>Alphaproteobacteria</taxon>
        <taxon>Hyphomicrobiales</taxon>
        <taxon>Phyllobacteriaceae</taxon>
        <taxon>Mesorhizobium</taxon>
    </lineage>
</organism>
<proteinExistence type="predicted"/>
<protein>
    <recommendedName>
        <fullName evidence="2">VWFA domain-containing protein</fullName>
    </recommendedName>
</protein>
<dbReference type="InterPro" id="IPR036465">
    <property type="entry name" value="vWFA_dom_sf"/>
</dbReference>
<reference evidence="4" key="1">
    <citation type="submission" date="2014-08" db="EMBL/GenBank/DDBJ databases">
        <authorList>
            <person name="Moulin L."/>
        </authorList>
    </citation>
    <scope>NUCLEOTIDE SEQUENCE [LARGE SCALE GENOMIC DNA]</scope>
</reference>
<dbReference type="PANTHER" id="PTHR41248:SF1">
    <property type="entry name" value="NORD PROTEIN"/>
    <property type="match status" value="1"/>
</dbReference>
<evidence type="ECO:0000313" key="4">
    <source>
        <dbReference type="Proteomes" id="UP000045285"/>
    </source>
</evidence>
<name>A0A090F4Q3_MESPL</name>
<dbReference type="PROSITE" id="PS50234">
    <property type="entry name" value="VWFA"/>
    <property type="match status" value="1"/>
</dbReference>
<dbReference type="SUPFAM" id="SSF53300">
    <property type="entry name" value="vWA-like"/>
    <property type="match status" value="1"/>
</dbReference>
<sequence length="749" mass="83341">MSVMAVQTPARHRATDEEILQRQSADAFPGDLHQAWIRACRRLSGAGYGEGVTDAYVRLSPQIARLVSPQTAVDLAGVVSGVAIRAGRAAAALLPEQALAAAETVGRDGFPRWLLLVEYVSNSAPESLAILFAHMPQLLLQVGLEGLESWTRIGIRMAEGDRERRLRFFRLDDPSAIRWLQRASGQIGFADMEAKLRPFLTALWGDSPPLRETPSNAHEQTRRRAGFDGSVVRLPSSFPGFQSADAERLYRAAVAHIGAHLRFTRERFPVGGLKPAQIALVSLIEDARVEQLAMRELPGLARLFLPFHTVQPSSAVTAPALFARLARALADPSYEDPNPWIAKAREAFLREDPHDQQLSRRIGNLLGNDLGQMRIQFDPRNYVVQPPYRDDNLGLWDFGDDDSQAEDAEQVLSSARIRQEENHERPDRIEQESRPDGEAGRVQIEPLSMEGVLVARYGEFDYVTGREQPDWVSVKEYPANAATAAQVARLREKRGDLADRVTALIRSARVSRAERLRRQSEGEFLDIDACIDAVIARRIGETPSPRIHGRYERRSRDLSVLLLLDVSQSTNDRVANGRRTVLDIERQAAALLSQAMFGLDDPFAIAAFCSDRREDVRYTRIKDFSQPYDSLVEARLAGLQGSFSTRLGAAIRHAGADLATQRSYRRLLLVVSDGEPSDIDVEDRRYLVEDARKAVQGLSRLGVNTFCVGLDSNAESYLGRIFGQKNAFSIATIDRLTDLLPKLYLALGR</sequence>
<dbReference type="SMART" id="SM00327">
    <property type="entry name" value="VWA"/>
    <property type="match status" value="1"/>
</dbReference>
<dbReference type="STRING" id="69974.MPLDJ20_20302"/>
<evidence type="ECO:0000313" key="3">
    <source>
        <dbReference type="EMBL" id="CDX14222.1"/>
    </source>
</evidence>
<dbReference type="EMBL" id="CCMZ01000007">
    <property type="protein sequence ID" value="CDX14222.1"/>
    <property type="molecule type" value="Genomic_DNA"/>
</dbReference>
<gene>
    <name evidence="3" type="ORF">MPL3356_150262</name>
</gene>
<accession>A0A090F4Q3</accession>
<feature type="region of interest" description="Disordered" evidence="1">
    <location>
        <begin position="414"/>
        <end position="443"/>
    </location>
</feature>
<dbReference type="AlphaFoldDB" id="A0A090F4Q3"/>
<dbReference type="InterPro" id="IPR002035">
    <property type="entry name" value="VWF_A"/>
</dbReference>
<dbReference type="Proteomes" id="UP000045285">
    <property type="component" value="Unassembled WGS sequence"/>
</dbReference>
<dbReference type="CDD" id="cd01454">
    <property type="entry name" value="vWA_norD_type"/>
    <property type="match status" value="1"/>
</dbReference>
<feature type="domain" description="VWFA" evidence="2">
    <location>
        <begin position="559"/>
        <end position="743"/>
    </location>
</feature>
<evidence type="ECO:0000259" key="2">
    <source>
        <dbReference type="PROSITE" id="PS50234"/>
    </source>
</evidence>